<evidence type="ECO:0000313" key="2">
    <source>
        <dbReference type="Proteomes" id="UP001367508"/>
    </source>
</evidence>
<dbReference type="PANTHER" id="PTHR34464">
    <property type="entry name" value="OS09G0376300 PROTEIN"/>
    <property type="match status" value="1"/>
</dbReference>
<evidence type="ECO:0000313" key="1">
    <source>
        <dbReference type="EMBL" id="KAK7361357.1"/>
    </source>
</evidence>
<keyword evidence="2" id="KW-1185">Reference proteome</keyword>
<reference evidence="1 2" key="1">
    <citation type="submission" date="2024-01" db="EMBL/GenBank/DDBJ databases">
        <title>The genomes of 5 underutilized Papilionoideae crops provide insights into root nodulation and disease resistanc.</title>
        <authorList>
            <person name="Jiang F."/>
        </authorList>
    </citation>
    <scope>NUCLEOTIDE SEQUENCE [LARGE SCALE GENOMIC DNA]</scope>
    <source>
        <strain evidence="1">LVBAO_FW01</strain>
        <tissue evidence="1">Leaves</tissue>
    </source>
</reference>
<name>A0AAN9MZU1_CANGL</name>
<gene>
    <name evidence="1" type="ORF">VNO77_03411</name>
</gene>
<dbReference type="Proteomes" id="UP001367508">
    <property type="component" value="Unassembled WGS sequence"/>
</dbReference>
<protein>
    <submittedName>
        <fullName evidence="1">Uncharacterized protein</fullName>
    </submittedName>
</protein>
<organism evidence="1 2">
    <name type="scientific">Canavalia gladiata</name>
    <name type="common">Sword bean</name>
    <name type="synonym">Dolichos gladiatus</name>
    <dbReference type="NCBI Taxonomy" id="3824"/>
    <lineage>
        <taxon>Eukaryota</taxon>
        <taxon>Viridiplantae</taxon>
        <taxon>Streptophyta</taxon>
        <taxon>Embryophyta</taxon>
        <taxon>Tracheophyta</taxon>
        <taxon>Spermatophyta</taxon>
        <taxon>Magnoliopsida</taxon>
        <taxon>eudicotyledons</taxon>
        <taxon>Gunneridae</taxon>
        <taxon>Pentapetalae</taxon>
        <taxon>rosids</taxon>
        <taxon>fabids</taxon>
        <taxon>Fabales</taxon>
        <taxon>Fabaceae</taxon>
        <taxon>Papilionoideae</taxon>
        <taxon>50 kb inversion clade</taxon>
        <taxon>NPAAA clade</taxon>
        <taxon>indigoferoid/millettioid clade</taxon>
        <taxon>Phaseoleae</taxon>
        <taxon>Canavalia</taxon>
    </lineage>
</organism>
<accession>A0AAN9MZU1</accession>
<comment type="caution">
    <text evidence="1">The sequence shown here is derived from an EMBL/GenBank/DDBJ whole genome shotgun (WGS) entry which is preliminary data.</text>
</comment>
<sequence>MIGPWLTTSVPNMIEGLQVSNPHFTESILHCQRFFSFVLFSRVPENSSTFRACFVFQFSEPLAISTLISVLLLALKSQILRLPEGPEIAVGGGCMAISLSRFSRSLWGGGGKVKEPVSNASDLNSSPSSEWGFGLMKERKVAPPHRKVRRNRREERRVDREYDDFVLVASDEGSDWCLSGSESDDSDWSIGWLEPLSSDFPSVDDDGFAVLVPCYTPGCKEVEASNNVLLTAIKNLSNEFSSAGKDYMGQWLASIQNFEA</sequence>
<dbReference type="PANTHER" id="PTHR34464:SF3">
    <property type="entry name" value="OS09G0376300 PROTEIN"/>
    <property type="match status" value="1"/>
</dbReference>
<dbReference type="EMBL" id="JAYMYQ010000001">
    <property type="protein sequence ID" value="KAK7361357.1"/>
    <property type="molecule type" value="Genomic_DNA"/>
</dbReference>
<proteinExistence type="predicted"/>
<dbReference type="AlphaFoldDB" id="A0AAN9MZU1"/>